<evidence type="ECO:0000256" key="2">
    <source>
        <dbReference type="SAM" id="Phobius"/>
    </source>
</evidence>
<feature type="transmembrane region" description="Helical" evidence="2">
    <location>
        <begin position="376"/>
        <end position="398"/>
    </location>
</feature>
<dbReference type="OrthoDB" id="2024038at2"/>
<protein>
    <submittedName>
        <fullName evidence="3">ABC-type Na+ efflux pump, permease component</fullName>
    </submittedName>
</protein>
<organism evidence="3 4">
    <name type="scientific">Clostridium collagenovorans DSM 3089</name>
    <dbReference type="NCBI Taxonomy" id="1121306"/>
    <lineage>
        <taxon>Bacteria</taxon>
        <taxon>Bacillati</taxon>
        <taxon>Bacillota</taxon>
        <taxon>Clostridia</taxon>
        <taxon>Eubacteriales</taxon>
        <taxon>Clostridiaceae</taxon>
        <taxon>Clostridium</taxon>
    </lineage>
</organism>
<dbReference type="STRING" id="1121306.SAMN02745196_02900"/>
<feature type="transmembrane region" description="Helical" evidence="2">
    <location>
        <begin position="301"/>
        <end position="323"/>
    </location>
</feature>
<name>A0A1M5YG34_9CLOT</name>
<proteinExistence type="predicted"/>
<keyword evidence="1" id="KW-0175">Coiled coil</keyword>
<keyword evidence="4" id="KW-1185">Reference proteome</keyword>
<evidence type="ECO:0000313" key="4">
    <source>
        <dbReference type="Proteomes" id="UP000184526"/>
    </source>
</evidence>
<dbReference type="AlphaFoldDB" id="A0A1M5YG34"/>
<reference evidence="3 4" key="1">
    <citation type="submission" date="2016-11" db="EMBL/GenBank/DDBJ databases">
        <authorList>
            <person name="Jaros S."/>
            <person name="Januszkiewicz K."/>
            <person name="Wedrychowicz H."/>
        </authorList>
    </citation>
    <scope>NUCLEOTIDE SEQUENCE [LARGE SCALE GENOMIC DNA]</scope>
    <source>
        <strain evidence="3 4">DSM 3089</strain>
    </source>
</reference>
<dbReference type="GO" id="GO:0005886">
    <property type="term" value="C:plasma membrane"/>
    <property type="evidence" value="ECO:0007669"/>
    <property type="project" value="UniProtKB-SubCell"/>
</dbReference>
<gene>
    <name evidence="3" type="ORF">SAMN02745196_02900</name>
</gene>
<dbReference type="PANTHER" id="PTHR37305:SF1">
    <property type="entry name" value="MEMBRANE PROTEIN"/>
    <property type="match status" value="1"/>
</dbReference>
<sequence>MWVLIKHELKRFFKSKFPLIFTILIVLLNVFVGLNYKSLSESYTWEDEFKSFQNFDFTNHEIASSQFNSQLDSIDENTSDKAEIEEREHILLEMQKLEENLKYYENLKMYAENKDAGKISELILNDTKLRNQRVLKKIENNNYGNSEETNRYFVFELMHQYIYDNNLTPRADVWSDYSALGLLVILFQKYYIIILPILFLIVASTSISGEFSNNTYKLLFSQPIKKHKIIIPKIISSIIVSTFLILVAALSALIIGTILNGFGELNAPILIFENLTKNPMKKCGILEYTHIETTILVLGKLISYTIFISIFINSMAILISSLFKNKLTSIITSIIIFIGTYFTAPLITGIKAFNPMTYLNSYEIITGINSLTIPEIQLNLGVFILLTLSIIFIAFTLIKMKKSHI</sequence>
<keyword evidence="2" id="KW-0812">Transmembrane</keyword>
<dbReference type="RefSeq" id="WP_072832711.1">
    <property type="nucleotide sequence ID" value="NZ_FQXP01000014.1"/>
</dbReference>
<dbReference type="PANTHER" id="PTHR37305">
    <property type="entry name" value="INTEGRAL MEMBRANE PROTEIN-RELATED"/>
    <property type="match status" value="1"/>
</dbReference>
<keyword evidence="2" id="KW-0472">Membrane</keyword>
<evidence type="ECO:0000313" key="3">
    <source>
        <dbReference type="EMBL" id="SHI10818.1"/>
    </source>
</evidence>
<feature type="transmembrane region" description="Helical" evidence="2">
    <location>
        <begin position="234"/>
        <end position="259"/>
    </location>
</feature>
<dbReference type="Pfam" id="PF12679">
    <property type="entry name" value="ABC2_membrane_2"/>
    <property type="match status" value="1"/>
</dbReference>
<dbReference type="EMBL" id="FQXP01000014">
    <property type="protein sequence ID" value="SHI10818.1"/>
    <property type="molecule type" value="Genomic_DNA"/>
</dbReference>
<feature type="transmembrane region" description="Helical" evidence="2">
    <location>
        <begin position="330"/>
        <end position="353"/>
    </location>
</feature>
<feature type="transmembrane region" description="Helical" evidence="2">
    <location>
        <begin position="17"/>
        <end position="36"/>
    </location>
</feature>
<evidence type="ECO:0000256" key="1">
    <source>
        <dbReference type="SAM" id="Coils"/>
    </source>
</evidence>
<accession>A0A1M5YG34</accession>
<dbReference type="Proteomes" id="UP000184526">
    <property type="component" value="Unassembled WGS sequence"/>
</dbReference>
<dbReference type="GO" id="GO:0140359">
    <property type="term" value="F:ABC-type transporter activity"/>
    <property type="evidence" value="ECO:0007669"/>
    <property type="project" value="InterPro"/>
</dbReference>
<feature type="transmembrane region" description="Helical" evidence="2">
    <location>
        <begin position="190"/>
        <end position="213"/>
    </location>
</feature>
<keyword evidence="2" id="KW-1133">Transmembrane helix</keyword>
<feature type="coiled-coil region" evidence="1">
    <location>
        <begin position="87"/>
        <end position="114"/>
    </location>
</feature>